<keyword evidence="1" id="KW-0812">Transmembrane</keyword>
<dbReference type="Gene3D" id="3.20.20.450">
    <property type="entry name" value="EAL domain"/>
    <property type="match status" value="1"/>
</dbReference>
<dbReference type="SUPFAM" id="SSF141868">
    <property type="entry name" value="EAL domain-like"/>
    <property type="match status" value="1"/>
</dbReference>
<dbReference type="InterPro" id="IPR001633">
    <property type="entry name" value="EAL_dom"/>
</dbReference>
<dbReference type="PANTHER" id="PTHR44757">
    <property type="entry name" value="DIGUANYLATE CYCLASE DGCP"/>
    <property type="match status" value="1"/>
</dbReference>
<reference evidence="4 5" key="1">
    <citation type="submission" date="2024-08" db="EMBL/GenBank/DDBJ databases">
        <title>Oceanimonas smirnovii Genome sequencing and assembly.</title>
        <authorList>
            <person name="Tang B."/>
        </authorList>
    </citation>
    <scope>NUCLEOTIDE SEQUENCE [LARGE SCALE GENOMIC DNA]</scope>
    <source>
        <strain evidence="4 5">OS2020-119</strain>
    </source>
</reference>
<dbReference type="Gene3D" id="3.30.70.270">
    <property type="match status" value="1"/>
</dbReference>
<gene>
    <name evidence="4" type="ORF">AB9R89_03345</name>
</gene>
<keyword evidence="1" id="KW-1133">Transmembrane helix</keyword>
<sequence>MISNSIKMVVLTVAALLFTVSSIYSYNRDLDVVGYVSSTIKAVGWASSELEMEVLKFDHALTTLAAGTKGADHVQLRFELLWSRLNTLIEGEESRPMREQPGVMAVLTALFEQLQQWEPGVYQLADNDRQTALALRQELEPYRHLVREINVDSFSGANVQQQLDIIGDIRLRSIIYLGGLLVSGALLLWLVIRENRRNRYLAYHDMLTGLPNRINFYQMMNRSLAQAERRGTMLAVHMVDLNGFKAINDSLGHDVGDRVLKVVASRLRVALNGQGHVARLGGDEFVVILPYQKQLEAQRSPERILRALSGEIRLPDGYLTPRASIGTSLYPEHGTTMAELLSHADTAMYYAKHNPRMSAQVFEPGMDERRLRSQKLAVALQLAIENDELELVYQPIFCLKSGHIESFEALLRWHSAEHGHISPLEVIAVAEHHGLAHVLNQWVLLGACRQLREWHQQGDDHLKVNVNISPEIFMSGELASTVSAILQRVGLPASALVLEITEDTSLWDTASSVDNLTALRKLGVEIALDDFGTGYSSFSHLRQLPVNKLKIDKSFVSDVTTDQRAADLVDTIIRLADSLKMEVTAEGIEFAEQRDRLAQLGCAHGQGYLLARPMPASKVAGWLQESRQQHYPPAG</sequence>
<dbReference type="SUPFAM" id="SSF55073">
    <property type="entry name" value="Nucleotide cyclase"/>
    <property type="match status" value="1"/>
</dbReference>
<dbReference type="InterPro" id="IPR043128">
    <property type="entry name" value="Rev_trsase/Diguanyl_cyclase"/>
</dbReference>
<evidence type="ECO:0000256" key="1">
    <source>
        <dbReference type="SAM" id="Phobius"/>
    </source>
</evidence>
<evidence type="ECO:0000313" key="5">
    <source>
        <dbReference type="Proteomes" id="UP001610706"/>
    </source>
</evidence>
<organism evidence="4 5">
    <name type="scientific">Oceanimonas smirnovii</name>
    <dbReference type="NCBI Taxonomy" id="264574"/>
    <lineage>
        <taxon>Bacteria</taxon>
        <taxon>Pseudomonadati</taxon>
        <taxon>Pseudomonadota</taxon>
        <taxon>Gammaproteobacteria</taxon>
        <taxon>Aeromonadales</taxon>
        <taxon>Aeromonadaceae</taxon>
        <taxon>Oceanimonas</taxon>
    </lineage>
</organism>
<dbReference type="PROSITE" id="PS50887">
    <property type="entry name" value="GGDEF"/>
    <property type="match status" value="1"/>
</dbReference>
<proteinExistence type="predicted"/>
<dbReference type="InterPro" id="IPR000160">
    <property type="entry name" value="GGDEF_dom"/>
</dbReference>
<dbReference type="InterPro" id="IPR029787">
    <property type="entry name" value="Nucleotide_cyclase"/>
</dbReference>
<dbReference type="SMART" id="SM00267">
    <property type="entry name" value="GGDEF"/>
    <property type="match status" value="1"/>
</dbReference>
<dbReference type="PROSITE" id="PS50883">
    <property type="entry name" value="EAL"/>
    <property type="match status" value="1"/>
</dbReference>
<dbReference type="Pfam" id="PF00990">
    <property type="entry name" value="GGDEF"/>
    <property type="match status" value="1"/>
</dbReference>
<dbReference type="CDD" id="cd01948">
    <property type="entry name" value="EAL"/>
    <property type="match status" value="1"/>
</dbReference>
<accession>A0ABW7NYR8</accession>
<dbReference type="InterPro" id="IPR035919">
    <property type="entry name" value="EAL_sf"/>
</dbReference>
<name>A0ABW7NYR8_9GAMM</name>
<dbReference type="CDD" id="cd01949">
    <property type="entry name" value="GGDEF"/>
    <property type="match status" value="1"/>
</dbReference>
<dbReference type="NCBIfam" id="TIGR00254">
    <property type="entry name" value="GGDEF"/>
    <property type="match status" value="1"/>
</dbReference>
<evidence type="ECO:0000313" key="4">
    <source>
        <dbReference type="EMBL" id="MFH7564356.1"/>
    </source>
</evidence>
<dbReference type="Proteomes" id="UP001610706">
    <property type="component" value="Unassembled WGS sequence"/>
</dbReference>
<comment type="caution">
    <text evidence="4">The sequence shown here is derived from an EMBL/GenBank/DDBJ whole genome shotgun (WGS) entry which is preliminary data.</text>
</comment>
<keyword evidence="5" id="KW-1185">Reference proteome</keyword>
<feature type="domain" description="GGDEF" evidence="3">
    <location>
        <begin position="232"/>
        <end position="364"/>
    </location>
</feature>
<feature type="transmembrane region" description="Helical" evidence="1">
    <location>
        <begin position="174"/>
        <end position="192"/>
    </location>
</feature>
<feature type="domain" description="EAL" evidence="2">
    <location>
        <begin position="373"/>
        <end position="627"/>
    </location>
</feature>
<dbReference type="EMBL" id="JBGFTR010000003">
    <property type="protein sequence ID" value="MFH7564356.1"/>
    <property type="molecule type" value="Genomic_DNA"/>
</dbReference>
<evidence type="ECO:0000259" key="2">
    <source>
        <dbReference type="PROSITE" id="PS50883"/>
    </source>
</evidence>
<dbReference type="SMART" id="SM00052">
    <property type="entry name" value="EAL"/>
    <property type="match status" value="1"/>
</dbReference>
<protein>
    <submittedName>
        <fullName evidence="4">Bifunctional diguanylate cyclase/phosphodiesterase</fullName>
    </submittedName>
</protein>
<keyword evidence="1" id="KW-0472">Membrane</keyword>
<evidence type="ECO:0000259" key="3">
    <source>
        <dbReference type="PROSITE" id="PS50887"/>
    </source>
</evidence>
<dbReference type="InterPro" id="IPR052155">
    <property type="entry name" value="Biofilm_reg_signaling"/>
</dbReference>
<dbReference type="RefSeq" id="WP_395544906.1">
    <property type="nucleotide sequence ID" value="NZ_CP166302.1"/>
</dbReference>
<dbReference type="Pfam" id="PF00563">
    <property type="entry name" value="EAL"/>
    <property type="match status" value="1"/>
</dbReference>
<dbReference type="PANTHER" id="PTHR44757:SF2">
    <property type="entry name" value="BIOFILM ARCHITECTURE MAINTENANCE PROTEIN MBAA"/>
    <property type="match status" value="1"/>
</dbReference>